<dbReference type="Proteomes" id="UP000289738">
    <property type="component" value="Chromosome B10"/>
</dbReference>
<accession>A0A444X648</accession>
<evidence type="ECO:0000313" key="2">
    <source>
        <dbReference type="EMBL" id="RYQ85149.1"/>
    </source>
</evidence>
<comment type="caution">
    <text evidence="2">The sequence shown here is derived from an EMBL/GenBank/DDBJ whole genome shotgun (WGS) entry which is preliminary data.</text>
</comment>
<feature type="compositionally biased region" description="Acidic residues" evidence="1">
    <location>
        <begin position="115"/>
        <end position="134"/>
    </location>
</feature>
<gene>
    <name evidence="2" type="ORF">Ahy_B10g104650</name>
</gene>
<proteinExistence type="predicted"/>
<evidence type="ECO:0000313" key="3">
    <source>
        <dbReference type="Proteomes" id="UP000289738"/>
    </source>
</evidence>
<keyword evidence="3" id="KW-1185">Reference proteome</keyword>
<dbReference type="EMBL" id="SDMP01000020">
    <property type="protein sequence ID" value="RYQ85149.1"/>
    <property type="molecule type" value="Genomic_DNA"/>
</dbReference>
<feature type="region of interest" description="Disordered" evidence="1">
    <location>
        <begin position="106"/>
        <end position="144"/>
    </location>
</feature>
<sequence length="144" mass="14870">MQVLFHCRRQFPEVRTPELLAKLVDVASSSGGSNRNLHSTGHLANSSAMPVGSSSIVPVIAPEPDLVASPSFAVNLNCSCDALVGEAGPLGEGAFTAPSSPPFVPVFREVGAPDGVEDALHDDDDDDDDDDDVEPANSCLIGAS</sequence>
<dbReference type="AlphaFoldDB" id="A0A444X648"/>
<reference evidence="2 3" key="1">
    <citation type="submission" date="2019-01" db="EMBL/GenBank/DDBJ databases">
        <title>Sequencing of cultivated peanut Arachis hypogaea provides insights into genome evolution and oil improvement.</title>
        <authorList>
            <person name="Chen X."/>
        </authorList>
    </citation>
    <scope>NUCLEOTIDE SEQUENCE [LARGE SCALE GENOMIC DNA]</scope>
    <source>
        <strain evidence="3">cv. Fuhuasheng</strain>
        <tissue evidence="2">Leaves</tissue>
    </source>
</reference>
<organism evidence="2 3">
    <name type="scientific">Arachis hypogaea</name>
    <name type="common">Peanut</name>
    <dbReference type="NCBI Taxonomy" id="3818"/>
    <lineage>
        <taxon>Eukaryota</taxon>
        <taxon>Viridiplantae</taxon>
        <taxon>Streptophyta</taxon>
        <taxon>Embryophyta</taxon>
        <taxon>Tracheophyta</taxon>
        <taxon>Spermatophyta</taxon>
        <taxon>Magnoliopsida</taxon>
        <taxon>eudicotyledons</taxon>
        <taxon>Gunneridae</taxon>
        <taxon>Pentapetalae</taxon>
        <taxon>rosids</taxon>
        <taxon>fabids</taxon>
        <taxon>Fabales</taxon>
        <taxon>Fabaceae</taxon>
        <taxon>Papilionoideae</taxon>
        <taxon>50 kb inversion clade</taxon>
        <taxon>dalbergioids sensu lato</taxon>
        <taxon>Dalbergieae</taxon>
        <taxon>Pterocarpus clade</taxon>
        <taxon>Arachis</taxon>
    </lineage>
</organism>
<evidence type="ECO:0000256" key="1">
    <source>
        <dbReference type="SAM" id="MobiDB-lite"/>
    </source>
</evidence>
<name>A0A444X648_ARAHY</name>
<protein>
    <submittedName>
        <fullName evidence="2">Uncharacterized protein</fullName>
    </submittedName>
</protein>